<feature type="region of interest" description="Disordered" evidence="1">
    <location>
        <begin position="1"/>
        <end position="21"/>
    </location>
</feature>
<reference evidence="3" key="1">
    <citation type="submission" date="2023-08" db="EMBL/GenBank/DDBJ databases">
        <title>Black Yeasts Isolated from many extreme environments.</title>
        <authorList>
            <person name="Coleine C."/>
            <person name="Stajich J.E."/>
            <person name="Selbmann L."/>
        </authorList>
    </citation>
    <scope>NUCLEOTIDE SEQUENCE</scope>
    <source>
        <strain evidence="3">CCFEE 5810</strain>
    </source>
</reference>
<evidence type="ECO:0000259" key="2">
    <source>
        <dbReference type="Pfam" id="PF06985"/>
    </source>
</evidence>
<protein>
    <recommendedName>
        <fullName evidence="2">Heterokaryon incompatibility domain-containing protein</fullName>
    </recommendedName>
</protein>
<feature type="domain" description="Heterokaryon incompatibility" evidence="2">
    <location>
        <begin position="70"/>
        <end position="220"/>
    </location>
</feature>
<dbReference type="EMBL" id="JAVRQU010000001">
    <property type="protein sequence ID" value="KAK5708460.1"/>
    <property type="molecule type" value="Genomic_DNA"/>
</dbReference>
<name>A0AAN7WKZ3_9PEZI</name>
<sequence length="516" mass="58788">MAAGQWYPWESSDRDPLSDYTTKATKQIPTKRPKLDLTKREVRLLTPQPGHGSLLEYAYNVVSLDEPIEYCALSYVWGNEPPIKPILVDSQLFWIRQNLCDFLAQAYSEQADLSAGIFIDAICIDQSSTDERSSQVKLMWEIYSRASVVIAWFGLQSDWVPELIRQHEDLAERLLFRYTSDSNRGSPPKKLIDGTNDIYKSIVGRLEVHPYWERLWTLQEFIVPPRLIIKAGAFSLPDDAFCDWVCFHRRRIPPPPSRADLLNKRSNSARWSNSSLRESQSRCAGFVEAHRQDTVYGLLALTNSSIVADYSLSPQQLYARALVEGVLGLQATVESSMHKLSVLRYYTALARGLQIDLSNATSFLITAVVMVVTGLTGVELWDLVRVRAQVLDSRTTRPYYKSAWKYLSKSSAKKQYASIDNILHSVPHYPNLTGSHNIDERNLGESVKLVGEALAVLGVVDSKRLHTAGDEWYTAKSFLPTLRNNFDPRNIDFEEELQSLDFPVYKQPHEYVSQEW</sequence>
<evidence type="ECO:0000256" key="1">
    <source>
        <dbReference type="SAM" id="MobiDB-lite"/>
    </source>
</evidence>
<dbReference type="Proteomes" id="UP001310594">
    <property type="component" value="Unassembled WGS sequence"/>
</dbReference>
<dbReference type="PANTHER" id="PTHR24148:SF73">
    <property type="entry name" value="HET DOMAIN PROTEIN (AFU_ORTHOLOGUE AFUA_8G01020)"/>
    <property type="match status" value="1"/>
</dbReference>
<organism evidence="3 4">
    <name type="scientific">Elasticomyces elasticus</name>
    <dbReference type="NCBI Taxonomy" id="574655"/>
    <lineage>
        <taxon>Eukaryota</taxon>
        <taxon>Fungi</taxon>
        <taxon>Dikarya</taxon>
        <taxon>Ascomycota</taxon>
        <taxon>Pezizomycotina</taxon>
        <taxon>Dothideomycetes</taxon>
        <taxon>Dothideomycetidae</taxon>
        <taxon>Mycosphaerellales</taxon>
        <taxon>Teratosphaeriaceae</taxon>
        <taxon>Elasticomyces</taxon>
    </lineage>
</organism>
<dbReference type="InterPro" id="IPR010730">
    <property type="entry name" value="HET"/>
</dbReference>
<dbReference type="Pfam" id="PF06985">
    <property type="entry name" value="HET"/>
    <property type="match status" value="1"/>
</dbReference>
<evidence type="ECO:0000313" key="4">
    <source>
        <dbReference type="Proteomes" id="UP001310594"/>
    </source>
</evidence>
<dbReference type="InterPro" id="IPR052895">
    <property type="entry name" value="HetReg/Transcr_Mod"/>
</dbReference>
<gene>
    <name evidence="3" type="ORF">LTR97_001001</name>
</gene>
<dbReference type="PANTHER" id="PTHR24148">
    <property type="entry name" value="ANKYRIN REPEAT DOMAIN-CONTAINING PROTEIN 39 HOMOLOG-RELATED"/>
    <property type="match status" value="1"/>
</dbReference>
<comment type="caution">
    <text evidence="3">The sequence shown here is derived from an EMBL/GenBank/DDBJ whole genome shotgun (WGS) entry which is preliminary data.</text>
</comment>
<accession>A0AAN7WKZ3</accession>
<dbReference type="AlphaFoldDB" id="A0AAN7WKZ3"/>
<proteinExistence type="predicted"/>
<evidence type="ECO:0000313" key="3">
    <source>
        <dbReference type="EMBL" id="KAK5708460.1"/>
    </source>
</evidence>